<keyword evidence="3" id="KW-1185">Reference proteome</keyword>
<dbReference type="EMBL" id="ARYJ01000002">
    <property type="protein sequence ID" value="KCZ90475.1"/>
    <property type="molecule type" value="Genomic_DNA"/>
</dbReference>
<keyword evidence="1" id="KW-0812">Transmembrane</keyword>
<evidence type="ECO:0000313" key="3">
    <source>
        <dbReference type="Proteomes" id="UP000024816"/>
    </source>
</evidence>
<keyword evidence="1" id="KW-0472">Membrane</keyword>
<evidence type="ECO:0000256" key="1">
    <source>
        <dbReference type="SAM" id="Phobius"/>
    </source>
</evidence>
<protein>
    <submittedName>
        <fullName evidence="2">Uncharacterized protein</fullName>
    </submittedName>
</protein>
<accession>A0A059FIK2</accession>
<dbReference type="Proteomes" id="UP000024816">
    <property type="component" value="Unassembled WGS sequence"/>
</dbReference>
<feature type="transmembrane region" description="Helical" evidence="1">
    <location>
        <begin position="35"/>
        <end position="54"/>
    </location>
</feature>
<name>A0A059FIK2_9PROT</name>
<proteinExistence type="predicted"/>
<comment type="caution">
    <text evidence="2">The sequence shown here is derived from an EMBL/GenBank/DDBJ whole genome shotgun (WGS) entry which is preliminary data.</text>
</comment>
<evidence type="ECO:0000313" key="2">
    <source>
        <dbReference type="EMBL" id="KCZ90475.1"/>
    </source>
</evidence>
<keyword evidence="1" id="KW-1133">Transmembrane helix</keyword>
<dbReference type="PATRIC" id="fig|1280952.3.peg.906"/>
<sequence>MLKSHVMMAFGLLMAAIYAVRLASGFSLSDGFGLGEAYLIGGLGLAGALLWSGWKERRHAKRIRQES</sequence>
<gene>
    <name evidence="2" type="ORF">HJA_04571</name>
</gene>
<dbReference type="AlphaFoldDB" id="A0A059FIK2"/>
<dbReference type="RefSeq" id="WP_035578701.1">
    <property type="nucleotide sequence ID" value="NZ_ARYJ01000002.1"/>
</dbReference>
<dbReference type="STRING" id="1280952.HJA_04571"/>
<organism evidence="2 3">
    <name type="scientific">Hyphomonas jannaschiana VP2</name>
    <dbReference type="NCBI Taxonomy" id="1280952"/>
    <lineage>
        <taxon>Bacteria</taxon>
        <taxon>Pseudomonadati</taxon>
        <taxon>Pseudomonadota</taxon>
        <taxon>Alphaproteobacteria</taxon>
        <taxon>Hyphomonadales</taxon>
        <taxon>Hyphomonadaceae</taxon>
        <taxon>Hyphomonas</taxon>
    </lineage>
</organism>
<reference evidence="2 3" key="1">
    <citation type="journal article" date="2014" name="Antonie Van Leeuwenhoek">
        <title>Hyphomonas beringensis sp. nov. and Hyphomonas chukchiensis sp. nov., isolated from surface seawater of the Bering Sea and Chukchi Sea.</title>
        <authorList>
            <person name="Li C."/>
            <person name="Lai Q."/>
            <person name="Li G."/>
            <person name="Dong C."/>
            <person name="Wang J."/>
            <person name="Liao Y."/>
            <person name="Shao Z."/>
        </authorList>
    </citation>
    <scope>NUCLEOTIDE SEQUENCE [LARGE SCALE GENOMIC DNA]</scope>
    <source>
        <strain evidence="2 3">VP2</strain>
    </source>
</reference>